<dbReference type="CDD" id="cd06171">
    <property type="entry name" value="Sigma70_r4"/>
    <property type="match status" value="1"/>
</dbReference>
<dbReference type="EMBL" id="JACIEP010000001">
    <property type="protein sequence ID" value="MBB4034330.1"/>
    <property type="molecule type" value="Genomic_DNA"/>
</dbReference>
<dbReference type="Proteomes" id="UP000555103">
    <property type="component" value="Unassembled WGS sequence"/>
</dbReference>
<gene>
    <name evidence="7" type="ORF">GGR21_000215</name>
</gene>
<evidence type="ECO:0000259" key="5">
    <source>
        <dbReference type="Pfam" id="PF04542"/>
    </source>
</evidence>
<evidence type="ECO:0000313" key="8">
    <source>
        <dbReference type="Proteomes" id="UP000555103"/>
    </source>
</evidence>
<dbReference type="InterPro" id="IPR013249">
    <property type="entry name" value="RNA_pol_sigma70_r4_t2"/>
</dbReference>
<dbReference type="Pfam" id="PF08281">
    <property type="entry name" value="Sigma70_r4_2"/>
    <property type="match status" value="1"/>
</dbReference>
<keyword evidence="8" id="KW-1185">Reference proteome</keyword>
<comment type="similarity">
    <text evidence="1">Belongs to the sigma-70 factor family. ECF subfamily.</text>
</comment>
<dbReference type="SUPFAM" id="SSF88659">
    <property type="entry name" value="Sigma3 and sigma4 domains of RNA polymerase sigma factors"/>
    <property type="match status" value="1"/>
</dbReference>
<dbReference type="InterPro" id="IPR039425">
    <property type="entry name" value="RNA_pol_sigma-70-like"/>
</dbReference>
<dbReference type="NCBIfam" id="TIGR02985">
    <property type="entry name" value="Sig70_bacteroi1"/>
    <property type="match status" value="1"/>
</dbReference>
<dbReference type="Gene3D" id="1.10.10.10">
    <property type="entry name" value="Winged helix-like DNA-binding domain superfamily/Winged helix DNA-binding domain"/>
    <property type="match status" value="1"/>
</dbReference>
<dbReference type="InterPro" id="IPR007627">
    <property type="entry name" value="RNA_pol_sigma70_r2"/>
</dbReference>
<dbReference type="PANTHER" id="PTHR43133">
    <property type="entry name" value="RNA POLYMERASE ECF-TYPE SIGMA FACTO"/>
    <property type="match status" value="1"/>
</dbReference>
<name>A0A840CEF6_9BACT</name>
<proteinExistence type="inferred from homology"/>
<accession>A0A840CEF6</accession>
<dbReference type="GO" id="GO:0003677">
    <property type="term" value="F:DNA binding"/>
    <property type="evidence" value="ECO:0007669"/>
    <property type="project" value="InterPro"/>
</dbReference>
<evidence type="ECO:0000313" key="7">
    <source>
        <dbReference type="EMBL" id="MBB4034330.1"/>
    </source>
</evidence>
<dbReference type="SUPFAM" id="SSF88946">
    <property type="entry name" value="Sigma2 domain of RNA polymerase sigma factors"/>
    <property type="match status" value="1"/>
</dbReference>
<keyword evidence="3" id="KW-0731">Sigma factor</keyword>
<keyword evidence="4" id="KW-0804">Transcription</keyword>
<evidence type="ECO:0000256" key="4">
    <source>
        <dbReference type="ARBA" id="ARBA00023163"/>
    </source>
</evidence>
<evidence type="ECO:0000256" key="2">
    <source>
        <dbReference type="ARBA" id="ARBA00023015"/>
    </source>
</evidence>
<evidence type="ECO:0000259" key="6">
    <source>
        <dbReference type="Pfam" id="PF08281"/>
    </source>
</evidence>
<organism evidence="7 8">
    <name type="scientific">Dysgonomonas hofstadii</name>
    <dbReference type="NCBI Taxonomy" id="637886"/>
    <lineage>
        <taxon>Bacteria</taxon>
        <taxon>Pseudomonadati</taxon>
        <taxon>Bacteroidota</taxon>
        <taxon>Bacteroidia</taxon>
        <taxon>Bacteroidales</taxon>
        <taxon>Dysgonomonadaceae</taxon>
        <taxon>Dysgonomonas</taxon>
    </lineage>
</organism>
<dbReference type="InterPro" id="IPR013325">
    <property type="entry name" value="RNA_pol_sigma_r2"/>
</dbReference>
<dbReference type="InterPro" id="IPR036388">
    <property type="entry name" value="WH-like_DNA-bd_sf"/>
</dbReference>
<comment type="caution">
    <text evidence="7">The sequence shown here is derived from an EMBL/GenBank/DDBJ whole genome shotgun (WGS) entry which is preliminary data.</text>
</comment>
<feature type="domain" description="RNA polymerase sigma-70 region 2" evidence="5">
    <location>
        <begin position="38"/>
        <end position="101"/>
    </location>
</feature>
<dbReference type="Pfam" id="PF04542">
    <property type="entry name" value="Sigma70_r2"/>
    <property type="match status" value="1"/>
</dbReference>
<sequence length="204" mass="24211">MLYNKIIHKNTLLDIYESTVDDQRINTEPSPVSFSEIYISYYSKLLRFAREYVVVNEDAENIIQDVFVKLWERQDSLHLIDNINAYLFRLVRNKCLDYLRHKLSTEKCNKSVQNTFEMELNLKIQSLDRFDETFVSEKNMEKIVSDAIDSLPNKCREIFLSSRIEGLKYREISERFNISVNTVENQMSIALKKLRIKLKDHLSV</sequence>
<dbReference type="InterPro" id="IPR014327">
    <property type="entry name" value="RNA_pol_sigma70_bacteroid"/>
</dbReference>
<evidence type="ECO:0000256" key="3">
    <source>
        <dbReference type="ARBA" id="ARBA00023082"/>
    </source>
</evidence>
<dbReference type="GO" id="GO:0016987">
    <property type="term" value="F:sigma factor activity"/>
    <property type="evidence" value="ECO:0007669"/>
    <property type="project" value="UniProtKB-KW"/>
</dbReference>
<dbReference type="GO" id="GO:0006352">
    <property type="term" value="P:DNA-templated transcription initiation"/>
    <property type="evidence" value="ECO:0007669"/>
    <property type="project" value="InterPro"/>
</dbReference>
<dbReference type="Gene3D" id="1.10.1740.10">
    <property type="match status" value="1"/>
</dbReference>
<dbReference type="NCBIfam" id="TIGR02937">
    <property type="entry name" value="sigma70-ECF"/>
    <property type="match status" value="1"/>
</dbReference>
<reference evidence="7 8" key="1">
    <citation type="submission" date="2020-08" db="EMBL/GenBank/DDBJ databases">
        <title>Genomic Encyclopedia of Type Strains, Phase IV (KMG-IV): sequencing the most valuable type-strain genomes for metagenomic binning, comparative biology and taxonomic classification.</title>
        <authorList>
            <person name="Goeker M."/>
        </authorList>
    </citation>
    <scope>NUCLEOTIDE SEQUENCE [LARGE SCALE GENOMIC DNA]</scope>
    <source>
        <strain evidence="7 8">DSM 104969</strain>
    </source>
</reference>
<dbReference type="PANTHER" id="PTHR43133:SF46">
    <property type="entry name" value="RNA POLYMERASE SIGMA-70 FACTOR ECF SUBFAMILY"/>
    <property type="match status" value="1"/>
</dbReference>
<evidence type="ECO:0000256" key="1">
    <source>
        <dbReference type="ARBA" id="ARBA00010641"/>
    </source>
</evidence>
<dbReference type="InterPro" id="IPR013324">
    <property type="entry name" value="RNA_pol_sigma_r3/r4-like"/>
</dbReference>
<dbReference type="InterPro" id="IPR014284">
    <property type="entry name" value="RNA_pol_sigma-70_dom"/>
</dbReference>
<keyword evidence="2" id="KW-0805">Transcription regulation</keyword>
<feature type="domain" description="RNA polymerase sigma factor 70 region 4 type 2" evidence="6">
    <location>
        <begin position="144"/>
        <end position="194"/>
    </location>
</feature>
<protein>
    <submittedName>
        <fullName evidence="7">RNA polymerase sigma-70 factor (ECF subfamily)</fullName>
    </submittedName>
</protein>
<dbReference type="AlphaFoldDB" id="A0A840CEF6"/>